<gene>
    <name evidence="3" type="ORF">G4D63_13190</name>
</gene>
<dbReference type="PIRSF" id="PIRSF025624">
    <property type="entry name" value="ACT_PheB"/>
    <property type="match status" value="1"/>
</dbReference>
<dbReference type="SUPFAM" id="SSF55021">
    <property type="entry name" value="ACT-like"/>
    <property type="match status" value="1"/>
</dbReference>
<dbReference type="InterPro" id="IPR008310">
    <property type="entry name" value="UPF0735_ACT_dom-cont"/>
</dbReference>
<feature type="domain" description="ACT" evidence="2">
    <location>
        <begin position="70"/>
        <end position="145"/>
    </location>
</feature>
<dbReference type="NCBIfam" id="NF003361">
    <property type="entry name" value="PRK04435.1"/>
    <property type="match status" value="1"/>
</dbReference>
<dbReference type="Proteomes" id="UP000481043">
    <property type="component" value="Unassembled WGS sequence"/>
</dbReference>
<dbReference type="CDD" id="cd04888">
    <property type="entry name" value="ACT_PheB-BS"/>
    <property type="match status" value="1"/>
</dbReference>
<dbReference type="HAMAP" id="MF_00707">
    <property type="entry name" value="UPF0735"/>
    <property type="match status" value="1"/>
</dbReference>
<name>A0A6M0Q8K0_9BACI</name>
<protein>
    <recommendedName>
        <fullName evidence="1">UPF0735 ACT domain-containing protein G4D63_13190</fullName>
    </recommendedName>
</protein>
<evidence type="ECO:0000313" key="4">
    <source>
        <dbReference type="Proteomes" id="UP000481043"/>
    </source>
</evidence>
<dbReference type="InterPro" id="IPR002912">
    <property type="entry name" value="ACT_dom"/>
</dbReference>
<dbReference type="PROSITE" id="PS51671">
    <property type="entry name" value="ACT"/>
    <property type="match status" value="1"/>
</dbReference>
<sequence>MNKEKFYLIHSDILPESIYKTIEAKKLFESGEVETINQAVERVGLSRSAYYKYKDKIFPFNAATYQQIVTISFTLEHKSGVLSQVLRFVADNGGNVLTINQSIPLQGIANVVLSVDTAVLIISTSEFVDELQKIDGVKRVVVVGQG</sequence>
<keyword evidence="4" id="KW-1185">Reference proteome</keyword>
<dbReference type="RefSeq" id="WP_163180139.1">
    <property type="nucleotide sequence ID" value="NZ_JAAIWM010000004.1"/>
</dbReference>
<evidence type="ECO:0000313" key="3">
    <source>
        <dbReference type="EMBL" id="NEY72685.1"/>
    </source>
</evidence>
<comment type="similarity">
    <text evidence="1">Belongs to the UPF0735 family.</text>
</comment>
<evidence type="ECO:0000259" key="2">
    <source>
        <dbReference type="PROSITE" id="PS51671"/>
    </source>
</evidence>
<accession>A0A6M0Q8K0</accession>
<dbReference type="Pfam" id="PF01842">
    <property type="entry name" value="ACT"/>
    <property type="match status" value="1"/>
</dbReference>
<comment type="caution">
    <text evidence="3">The sequence shown here is derived from an EMBL/GenBank/DDBJ whole genome shotgun (WGS) entry which is preliminary data.</text>
</comment>
<organism evidence="3 4">
    <name type="scientific">Bacillus mesophilus</name>
    <dbReference type="NCBI Taxonomy" id="1808955"/>
    <lineage>
        <taxon>Bacteria</taxon>
        <taxon>Bacillati</taxon>
        <taxon>Bacillota</taxon>
        <taxon>Bacilli</taxon>
        <taxon>Bacillales</taxon>
        <taxon>Bacillaceae</taxon>
        <taxon>Bacillus</taxon>
    </lineage>
</organism>
<reference evidence="3 4" key="1">
    <citation type="submission" date="2020-02" db="EMBL/GenBank/DDBJ databases">
        <title>Bacillus aquiflavi sp. nov., isolated from yellow water of strong flavor Chinese baijiu in Yibin region of China.</title>
        <authorList>
            <person name="Xie J."/>
        </authorList>
    </citation>
    <scope>NUCLEOTIDE SEQUENCE [LARGE SCALE GENOMIC DNA]</scope>
    <source>
        <strain evidence="3 4">SA4</strain>
    </source>
</reference>
<evidence type="ECO:0000256" key="1">
    <source>
        <dbReference type="HAMAP-Rule" id="MF_00707"/>
    </source>
</evidence>
<dbReference type="InterPro" id="IPR045865">
    <property type="entry name" value="ACT-like_dom_sf"/>
</dbReference>
<proteinExistence type="inferred from homology"/>
<dbReference type="Gene3D" id="3.30.70.260">
    <property type="match status" value="1"/>
</dbReference>
<dbReference type="AlphaFoldDB" id="A0A6M0Q8K0"/>
<dbReference type="EMBL" id="JAAIWM010000004">
    <property type="protein sequence ID" value="NEY72685.1"/>
    <property type="molecule type" value="Genomic_DNA"/>
</dbReference>